<dbReference type="InterPro" id="IPR042840">
    <property type="entry name" value="LMNTD1"/>
</dbReference>
<comment type="caution">
    <text evidence="4">The sequence shown here is derived from an EMBL/GenBank/DDBJ whole genome shotgun (WGS) entry which is preliminary data.</text>
</comment>
<feature type="region of interest" description="Disordered" evidence="2">
    <location>
        <begin position="363"/>
        <end position="399"/>
    </location>
</feature>
<dbReference type="Gene3D" id="2.60.40.1260">
    <property type="entry name" value="Lamin Tail domain"/>
    <property type="match status" value="1"/>
</dbReference>
<feature type="compositionally biased region" description="Basic and acidic residues" evidence="2">
    <location>
        <begin position="372"/>
        <end position="381"/>
    </location>
</feature>
<dbReference type="PANTHER" id="PTHR47012">
    <property type="entry name" value="LAMIN TAIL DOMAIN-CONTAINING PROTEIN 1"/>
    <property type="match status" value="1"/>
</dbReference>
<dbReference type="Proteomes" id="UP000324629">
    <property type="component" value="Unassembled WGS sequence"/>
</dbReference>
<reference evidence="4 5" key="1">
    <citation type="journal article" date="2019" name="Gigascience">
        <title>Whole-genome sequence of the oriental lung fluke Paragonimus westermani.</title>
        <authorList>
            <person name="Oey H."/>
            <person name="Zakrzewski M."/>
            <person name="Narain K."/>
            <person name="Devi K.R."/>
            <person name="Agatsuma T."/>
            <person name="Nawaratna S."/>
            <person name="Gobert G.N."/>
            <person name="Jones M.K."/>
            <person name="Ragan M.A."/>
            <person name="McManus D.P."/>
            <person name="Krause L."/>
        </authorList>
    </citation>
    <scope>NUCLEOTIDE SEQUENCE [LARGE SCALE GENOMIC DNA]</scope>
    <source>
        <strain evidence="4 5">IND2009</strain>
    </source>
</reference>
<evidence type="ECO:0000259" key="3">
    <source>
        <dbReference type="PROSITE" id="PS51841"/>
    </source>
</evidence>
<organism evidence="4 5">
    <name type="scientific">Paragonimus westermani</name>
    <dbReference type="NCBI Taxonomy" id="34504"/>
    <lineage>
        <taxon>Eukaryota</taxon>
        <taxon>Metazoa</taxon>
        <taxon>Spiralia</taxon>
        <taxon>Lophotrochozoa</taxon>
        <taxon>Platyhelminthes</taxon>
        <taxon>Trematoda</taxon>
        <taxon>Digenea</taxon>
        <taxon>Plagiorchiida</taxon>
        <taxon>Troglotremata</taxon>
        <taxon>Troglotrematidae</taxon>
        <taxon>Paragonimus</taxon>
    </lineage>
</organism>
<dbReference type="Pfam" id="PF00932">
    <property type="entry name" value="LTD"/>
    <property type="match status" value="1"/>
</dbReference>
<dbReference type="EMBL" id="QNGE01001113">
    <property type="protein sequence ID" value="KAA3678407.1"/>
    <property type="molecule type" value="Genomic_DNA"/>
</dbReference>
<keyword evidence="5" id="KW-1185">Reference proteome</keyword>
<dbReference type="PANTHER" id="PTHR47012:SF3">
    <property type="entry name" value="LAMIN TAIL DOMAIN CONTAINING 1"/>
    <property type="match status" value="1"/>
</dbReference>
<evidence type="ECO:0000313" key="5">
    <source>
        <dbReference type="Proteomes" id="UP000324629"/>
    </source>
</evidence>
<evidence type="ECO:0000313" key="4">
    <source>
        <dbReference type="EMBL" id="KAA3678407.1"/>
    </source>
</evidence>
<feature type="domain" description="LTD" evidence="3">
    <location>
        <begin position="235"/>
        <end position="356"/>
    </location>
</feature>
<accession>A0A5J4NRV4</accession>
<dbReference type="AlphaFoldDB" id="A0A5J4NRV4"/>
<protein>
    <recommendedName>
        <fullName evidence="3">LTD domain-containing protein</fullName>
    </recommendedName>
</protein>
<evidence type="ECO:0000256" key="2">
    <source>
        <dbReference type="SAM" id="MobiDB-lite"/>
    </source>
</evidence>
<sequence length="399" mass="45070">MQHHNGLLESAFKSAQKEIVQSRHCYEEKVRELESTIAAQTSESLLVQNDASIVSKELARLKAVLENEEKRLNLSHSNITTQNGRSTSTGESSENVMRILKDEDSECKNVLPNCFPYDSLGFSGFANMQAYLLFSLVSKLLSDKDSSHSHKECTKNEELDEKYKLISLKTSPVSAQDCQTMLTERHLCERYSDDNCDSESRLSVEKNKSSKDVYRWGENGKNRSNHLFASIISYKRRQTRYSAIGQLHICEVDPDGRFIRIWNASEQNEADLSSYELIQNSDGQCANVYSFGCDIRLGPRSLITLWARCATDSALNHHPPKSVRCEEVDAWGYGPSFTTMLCDPTGQAVAWLNPPYRCKTNHTHHTSLSSRSSKEDFEMNEKSPTLVKKGLASATQSKR</sequence>
<dbReference type="GO" id="GO:0005737">
    <property type="term" value="C:cytoplasm"/>
    <property type="evidence" value="ECO:0007669"/>
    <property type="project" value="TreeGrafter"/>
</dbReference>
<dbReference type="InterPro" id="IPR036415">
    <property type="entry name" value="Lamin_tail_dom_sf"/>
</dbReference>
<name>A0A5J4NRV4_9TREM</name>
<proteinExistence type="predicted"/>
<gene>
    <name evidence="4" type="ORF">DEA37_0006348</name>
</gene>
<keyword evidence="1" id="KW-0175">Coiled coil</keyword>
<evidence type="ECO:0000256" key="1">
    <source>
        <dbReference type="SAM" id="Coils"/>
    </source>
</evidence>
<feature type="coiled-coil region" evidence="1">
    <location>
        <begin position="23"/>
        <end position="71"/>
    </location>
</feature>
<dbReference type="GO" id="GO:0005635">
    <property type="term" value="C:nuclear envelope"/>
    <property type="evidence" value="ECO:0007669"/>
    <property type="project" value="TreeGrafter"/>
</dbReference>
<dbReference type="PROSITE" id="PS51841">
    <property type="entry name" value="LTD"/>
    <property type="match status" value="1"/>
</dbReference>
<dbReference type="SUPFAM" id="SSF74853">
    <property type="entry name" value="Lamin A/C globular tail domain"/>
    <property type="match status" value="1"/>
</dbReference>
<dbReference type="InterPro" id="IPR001322">
    <property type="entry name" value="Lamin_tail_dom"/>
</dbReference>